<evidence type="ECO:0000313" key="2">
    <source>
        <dbReference type="Proteomes" id="UP001221757"/>
    </source>
</evidence>
<accession>A0AAD7CXG4</accession>
<protein>
    <recommendedName>
        <fullName evidence="3">F-box domain-containing protein</fullName>
    </recommendedName>
</protein>
<dbReference type="Gene3D" id="3.80.10.10">
    <property type="entry name" value="Ribonuclease Inhibitor"/>
    <property type="match status" value="1"/>
</dbReference>
<sequence>MPKLTKKIKQRLNPLFANPLSSLSRDISARFPSELHDYIIDHLYNDRHTLSACTLVCSTWHASATYHLFQNAAAIHVHRMNFLRFCELLASQRLNGYIGRLNLESHIVDDRFDGEDAFQFNVDLQRFTGLQNVKYLRLDYHHELLLPAFFTALAQNFSSVTELELSSFHFDSFTQLLQIHDTLPMLRRLALVALIDVVVNRVNMIHVMRWLPSHPCIRRLAIGQLYGGHIALVSTVLRTLGPGLEHLIVYDADITQLPDLSQTTGLRTLQITGILCYRDADLAWLPALLSQLNSRVLERIVLVVELPSRADLDLLDWPRLAALEGVQRVEFSLSGHNKWATKVIEERLRTRRYALRVGSWKQRYQYGLGAFDL</sequence>
<dbReference type="EMBL" id="JARKIE010000192">
    <property type="protein sequence ID" value="KAJ7668869.1"/>
    <property type="molecule type" value="Genomic_DNA"/>
</dbReference>
<evidence type="ECO:0008006" key="3">
    <source>
        <dbReference type="Google" id="ProtNLM"/>
    </source>
</evidence>
<organism evidence="1 2">
    <name type="scientific">Mycena rosella</name>
    <name type="common">Pink bonnet</name>
    <name type="synonym">Agaricus rosellus</name>
    <dbReference type="NCBI Taxonomy" id="1033263"/>
    <lineage>
        <taxon>Eukaryota</taxon>
        <taxon>Fungi</taxon>
        <taxon>Dikarya</taxon>
        <taxon>Basidiomycota</taxon>
        <taxon>Agaricomycotina</taxon>
        <taxon>Agaricomycetes</taxon>
        <taxon>Agaricomycetidae</taxon>
        <taxon>Agaricales</taxon>
        <taxon>Marasmiineae</taxon>
        <taxon>Mycenaceae</taxon>
        <taxon>Mycena</taxon>
    </lineage>
</organism>
<proteinExistence type="predicted"/>
<evidence type="ECO:0000313" key="1">
    <source>
        <dbReference type="EMBL" id="KAJ7668869.1"/>
    </source>
</evidence>
<gene>
    <name evidence="1" type="ORF">B0H17DRAFT_1087306</name>
</gene>
<name>A0AAD7CXG4_MYCRO</name>
<keyword evidence="2" id="KW-1185">Reference proteome</keyword>
<comment type="caution">
    <text evidence="1">The sequence shown here is derived from an EMBL/GenBank/DDBJ whole genome shotgun (WGS) entry which is preliminary data.</text>
</comment>
<dbReference type="InterPro" id="IPR032675">
    <property type="entry name" value="LRR_dom_sf"/>
</dbReference>
<dbReference type="AlphaFoldDB" id="A0AAD7CXG4"/>
<dbReference type="SUPFAM" id="SSF52047">
    <property type="entry name" value="RNI-like"/>
    <property type="match status" value="1"/>
</dbReference>
<reference evidence="1" key="1">
    <citation type="submission" date="2023-03" db="EMBL/GenBank/DDBJ databases">
        <title>Massive genome expansion in bonnet fungi (Mycena s.s.) driven by repeated elements and novel gene families across ecological guilds.</title>
        <authorList>
            <consortium name="Lawrence Berkeley National Laboratory"/>
            <person name="Harder C.B."/>
            <person name="Miyauchi S."/>
            <person name="Viragh M."/>
            <person name="Kuo A."/>
            <person name="Thoen E."/>
            <person name="Andreopoulos B."/>
            <person name="Lu D."/>
            <person name="Skrede I."/>
            <person name="Drula E."/>
            <person name="Henrissat B."/>
            <person name="Morin E."/>
            <person name="Kohler A."/>
            <person name="Barry K."/>
            <person name="LaButti K."/>
            <person name="Morin E."/>
            <person name="Salamov A."/>
            <person name="Lipzen A."/>
            <person name="Mereny Z."/>
            <person name="Hegedus B."/>
            <person name="Baldrian P."/>
            <person name="Stursova M."/>
            <person name="Weitz H."/>
            <person name="Taylor A."/>
            <person name="Grigoriev I.V."/>
            <person name="Nagy L.G."/>
            <person name="Martin F."/>
            <person name="Kauserud H."/>
        </authorList>
    </citation>
    <scope>NUCLEOTIDE SEQUENCE</scope>
    <source>
        <strain evidence="1">CBHHK067</strain>
    </source>
</reference>
<dbReference type="Proteomes" id="UP001221757">
    <property type="component" value="Unassembled WGS sequence"/>
</dbReference>